<reference evidence="3 4" key="1">
    <citation type="submission" date="2019-12" db="EMBL/GenBank/DDBJ databases">
        <title>Whole genome sequencing of endophytic Actinobacterium Micromonospora sp. MPMI6T.</title>
        <authorList>
            <person name="Evv R."/>
            <person name="Podile A.R."/>
        </authorList>
    </citation>
    <scope>NUCLEOTIDE SEQUENCE [LARGE SCALE GENOMIC DNA]</scope>
    <source>
        <strain evidence="3 4">MPMI6</strain>
    </source>
</reference>
<sequence length="62" mass="6600">MDLTGAIWHKSTRSSGNGGDCVEVADNLPGVVGVRDSKDPAGPALTFEPATWKAFVEFTKQH</sequence>
<evidence type="ECO:0000259" key="2">
    <source>
        <dbReference type="Pfam" id="PF04149"/>
    </source>
</evidence>
<dbReference type="EMBL" id="WVUH01000008">
    <property type="protein sequence ID" value="MBO4204873.1"/>
    <property type="molecule type" value="Genomic_DNA"/>
</dbReference>
<evidence type="ECO:0000313" key="4">
    <source>
        <dbReference type="Proteomes" id="UP000823521"/>
    </source>
</evidence>
<protein>
    <submittedName>
        <fullName evidence="3">DUF397 domain-containing protein</fullName>
    </submittedName>
</protein>
<accession>A0ABS3VKA2</accession>
<dbReference type="Pfam" id="PF04149">
    <property type="entry name" value="DUF397"/>
    <property type="match status" value="1"/>
</dbReference>
<comment type="caution">
    <text evidence="3">The sequence shown here is derived from an EMBL/GenBank/DDBJ whole genome shotgun (WGS) entry which is preliminary data.</text>
</comment>
<dbReference type="RefSeq" id="WP_208811060.1">
    <property type="nucleotide sequence ID" value="NZ_WVUH01000008.1"/>
</dbReference>
<gene>
    <name evidence="3" type="ORF">GSF22_02455</name>
</gene>
<feature type="domain" description="DUF397" evidence="2">
    <location>
        <begin position="8"/>
        <end position="59"/>
    </location>
</feature>
<proteinExistence type="predicted"/>
<evidence type="ECO:0000256" key="1">
    <source>
        <dbReference type="SAM" id="MobiDB-lite"/>
    </source>
</evidence>
<dbReference type="Proteomes" id="UP000823521">
    <property type="component" value="Unassembled WGS sequence"/>
</dbReference>
<evidence type="ECO:0000313" key="3">
    <source>
        <dbReference type="EMBL" id="MBO4204873.1"/>
    </source>
</evidence>
<keyword evidence="4" id="KW-1185">Reference proteome</keyword>
<organism evidence="3 4">
    <name type="scientific">Micromonospora echinofusca</name>
    <dbReference type="NCBI Taxonomy" id="47858"/>
    <lineage>
        <taxon>Bacteria</taxon>
        <taxon>Bacillati</taxon>
        <taxon>Actinomycetota</taxon>
        <taxon>Actinomycetes</taxon>
        <taxon>Micromonosporales</taxon>
        <taxon>Micromonosporaceae</taxon>
        <taxon>Micromonospora</taxon>
    </lineage>
</organism>
<name>A0ABS3VKA2_MICEH</name>
<feature type="region of interest" description="Disordered" evidence="1">
    <location>
        <begin position="1"/>
        <end position="21"/>
    </location>
</feature>
<dbReference type="InterPro" id="IPR007278">
    <property type="entry name" value="DUF397"/>
</dbReference>